<proteinExistence type="predicted"/>
<sequence>MFASMMKNMSPDMMANMSEQFGLKLSREDAEKAQQAMSSLSPEDLDRMMRWVDRIQKGAESAKKAKNWFLGKPGMILAICMLILAVILHRLGVIGS</sequence>
<evidence type="ECO:0000313" key="2">
    <source>
        <dbReference type="EMBL" id="OMO77076.1"/>
    </source>
</evidence>
<dbReference type="STRING" id="93759.A0A1R3I3B6"/>
<evidence type="ECO:0000256" key="1">
    <source>
        <dbReference type="SAM" id="Phobius"/>
    </source>
</evidence>
<organism evidence="2 3">
    <name type="scientific">Corchorus olitorius</name>
    <dbReference type="NCBI Taxonomy" id="93759"/>
    <lineage>
        <taxon>Eukaryota</taxon>
        <taxon>Viridiplantae</taxon>
        <taxon>Streptophyta</taxon>
        <taxon>Embryophyta</taxon>
        <taxon>Tracheophyta</taxon>
        <taxon>Spermatophyta</taxon>
        <taxon>Magnoliopsida</taxon>
        <taxon>eudicotyledons</taxon>
        <taxon>Gunneridae</taxon>
        <taxon>Pentapetalae</taxon>
        <taxon>rosids</taxon>
        <taxon>malvids</taxon>
        <taxon>Malvales</taxon>
        <taxon>Malvaceae</taxon>
        <taxon>Grewioideae</taxon>
        <taxon>Apeibeae</taxon>
        <taxon>Corchorus</taxon>
    </lineage>
</organism>
<protein>
    <submittedName>
        <fullName evidence="2">Uncharacterized protein</fullName>
    </submittedName>
</protein>
<dbReference type="EMBL" id="AWUE01019010">
    <property type="protein sequence ID" value="OMO77076.1"/>
    <property type="molecule type" value="Genomic_DNA"/>
</dbReference>
<feature type="transmembrane region" description="Helical" evidence="1">
    <location>
        <begin position="74"/>
        <end position="93"/>
    </location>
</feature>
<comment type="caution">
    <text evidence="2">The sequence shown here is derived from an EMBL/GenBank/DDBJ whole genome shotgun (WGS) entry which is preliminary data.</text>
</comment>
<dbReference type="Proteomes" id="UP000187203">
    <property type="component" value="Unassembled WGS sequence"/>
</dbReference>
<accession>A0A1R3I3B6</accession>
<dbReference type="PANTHER" id="PTHR48433">
    <property type="entry name" value="OUTER ENVELOPE PROTEIN 61-LIKE"/>
    <property type="match status" value="1"/>
</dbReference>
<reference evidence="3" key="1">
    <citation type="submission" date="2013-09" db="EMBL/GenBank/DDBJ databases">
        <title>Corchorus olitorius genome sequencing.</title>
        <authorList>
            <person name="Alam M."/>
            <person name="Haque M.S."/>
            <person name="Islam M.S."/>
            <person name="Emdad E.M."/>
            <person name="Islam M.M."/>
            <person name="Ahmed B."/>
            <person name="Halim A."/>
            <person name="Hossen Q.M.M."/>
            <person name="Hossain M.Z."/>
            <person name="Ahmed R."/>
            <person name="Khan M.M."/>
            <person name="Islam R."/>
            <person name="Rashid M.M."/>
            <person name="Khan S.A."/>
            <person name="Rahman M.S."/>
            <person name="Alam M."/>
            <person name="Yahiya A.S."/>
            <person name="Khan M.S."/>
            <person name="Azam M.S."/>
            <person name="Haque T."/>
            <person name="Lashkar M.Z.H."/>
            <person name="Akhand A.I."/>
            <person name="Morshed G."/>
            <person name="Roy S."/>
            <person name="Uddin K.S."/>
            <person name="Rabeya T."/>
            <person name="Hossain A.S."/>
            <person name="Chowdhury A."/>
            <person name="Snigdha A.R."/>
            <person name="Mortoza M.S."/>
            <person name="Matin S.A."/>
            <person name="Hoque S.M.E."/>
            <person name="Islam M.K."/>
            <person name="Roy D.K."/>
            <person name="Haider R."/>
            <person name="Moosa M.M."/>
            <person name="Elias S.M."/>
            <person name="Hasan A.M."/>
            <person name="Jahan S."/>
            <person name="Shafiuddin M."/>
            <person name="Mahmood N."/>
            <person name="Shommy N.S."/>
        </authorList>
    </citation>
    <scope>NUCLEOTIDE SEQUENCE [LARGE SCALE GENOMIC DNA]</scope>
    <source>
        <strain evidence="3">cv. O-4</strain>
    </source>
</reference>
<keyword evidence="1" id="KW-0472">Membrane</keyword>
<keyword evidence="3" id="KW-1185">Reference proteome</keyword>
<dbReference type="OrthoDB" id="1702364at2759"/>
<dbReference type="AlphaFoldDB" id="A0A1R3I3B6"/>
<keyword evidence="1" id="KW-0812">Transmembrane</keyword>
<dbReference type="InterPro" id="IPR053319">
    <property type="entry name" value="OEP61"/>
</dbReference>
<keyword evidence="1" id="KW-1133">Transmembrane helix</keyword>
<name>A0A1R3I3B6_9ROSI</name>
<evidence type="ECO:0000313" key="3">
    <source>
        <dbReference type="Proteomes" id="UP000187203"/>
    </source>
</evidence>
<gene>
    <name evidence="2" type="ORF">COLO4_25369</name>
</gene>
<dbReference type="PANTHER" id="PTHR48433:SF1">
    <property type="entry name" value="OUTER ENVELOPE PROTEIN 61-LIKE"/>
    <property type="match status" value="1"/>
</dbReference>